<dbReference type="InterPro" id="IPR029057">
    <property type="entry name" value="PRTase-like"/>
</dbReference>
<evidence type="ECO:0000313" key="2">
    <source>
        <dbReference type="Proteomes" id="UP000076079"/>
    </source>
</evidence>
<dbReference type="OrthoDB" id="7592571at2"/>
<reference evidence="1 2" key="1">
    <citation type="journal article" date="2016" name="Genome Announc.">
        <title>First Complete Genome Sequence of a Subdivision 6 Acidobacterium Strain.</title>
        <authorList>
            <person name="Huang S."/>
            <person name="Vieira S."/>
            <person name="Bunk B."/>
            <person name="Riedel T."/>
            <person name="Sproer C."/>
            <person name="Overmann J."/>
        </authorList>
    </citation>
    <scope>NUCLEOTIDE SEQUENCE [LARGE SCALE GENOMIC DNA]</scope>
    <source>
        <strain evidence="2">DSM 100886 HEG_-6_39</strain>
    </source>
</reference>
<organism evidence="1 2">
    <name type="scientific">Luteitalea pratensis</name>
    <dbReference type="NCBI Taxonomy" id="1855912"/>
    <lineage>
        <taxon>Bacteria</taxon>
        <taxon>Pseudomonadati</taxon>
        <taxon>Acidobacteriota</taxon>
        <taxon>Vicinamibacteria</taxon>
        <taxon>Vicinamibacterales</taxon>
        <taxon>Vicinamibacteraceae</taxon>
        <taxon>Luteitalea</taxon>
    </lineage>
</organism>
<sequence length="558" mass="60153">MMPAMIVYRTSTRQVDPSLELSRCLTMAADDAEAMTSRLLGIGGVEVALSDLWMPLHDSRDPRALTLANATRWAARTLVEADGPGQATATSAERHLRHALSQCLRMPLPPGVELRAPQGFAYDALHPLAYAAATADCLKRWHPSRVAVVGLRTIGATLGAVVAAHCDHNGVPTWTCTLRPRGASVARECRIDAALALELQAQAGSLCLIVDEGPGLSGSSLLSAATVLEAHGHRREHIVFLCSHEPQPGALRARAAAQRWGMYTRVIAPSRGPSFAEDWSAGAWRAHIGLDVSRWPPVHPQHERNKGVPADAPGELHKFVGYGTWGVTVGRRASRAADAGFGVPVFGVRDGYMRMARVSPASTMSRRGTWALAATVLKYLPWRAWAMQTGDRADTDALLGLLATNAREHFGGAHDTTLLQLERLARASAPRPAVVIDGHLSPWEWLTTPTGVVKVDTAEHGDDHFQPGPQDIAWDVAAVLGEFAWTSSERASLVERLAVALKDPSLAHRLRWMRPCYLAARMGYSAVAAESLGDTADGRGFGRQARRYARQLAGALGH</sequence>
<dbReference type="Proteomes" id="UP000076079">
    <property type="component" value="Chromosome"/>
</dbReference>
<evidence type="ECO:0000313" key="1">
    <source>
        <dbReference type="EMBL" id="AMY08039.1"/>
    </source>
</evidence>
<dbReference type="KEGG" id="abac:LuPra_01227"/>
<dbReference type="EMBL" id="CP015136">
    <property type="protein sequence ID" value="AMY08039.1"/>
    <property type="molecule type" value="Genomic_DNA"/>
</dbReference>
<dbReference type="AlphaFoldDB" id="A0A143PJU4"/>
<keyword evidence="2" id="KW-1185">Reference proteome</keyword>
<dbReference type="SUPFAM" id="SSF53271">
    <property type="entry name" value="PRTase-like"/>
    <property type="match status" value="1"/>
</dbReference>
<accession>A0A143PJU4</accession>
<gene>
    <name evidence="1" type="ORF">LuPra_01227</name>
</gene>
<reference evidence="2" key="2">
    <citation type="submission" date="2016-04" db="EMBL/GenBank/DDBJ databases">
        <title>First Complete Genome Sequence of a Subdivision 6 Acidobacterium.</title>
        <authorList>
            <person name="Huang S."/>
            <person name="Vieira S."/>
            <person name="Bunk B."/>
            <person name="Riedel T."/>
            <person name="Sproeer C."/>
            <person name="Overmann J."/>
        </authorList>
    </citation>
    <scope>NUCLEOTIDE SEQUENCE [LARGE SCALE GENOMIC DNA]</scope>
    <source>
        <strain evidence="2">DSM 100886 HEG_-6_39</strain>
    </source>
</reference>
<proteinExistence type="predicted"/>
<protein>
    <submittedName>
        <fullName evidence="1">Uncharacterized protein</fullName>
    </submittedName>
</protein>
<dbReference type="RefSeq" id="WP_110169911.1">
    <property type="nucleotide sequence ID" value="NZ_CP015136.1"/>
</dbReference>
<name>A0A143PJU4_LUTPR</name>